<keyword evidence="3" id="KW-0804">Transcription</keyword>
<dbReference type="InterPro" id="IPR041583">
    <property type="entry name" value="TetR_C_31"/>
</dbReference>
<dbReference type="Pfam" id="PF17940">
    <property type="entry name" value="TetR_C_31"/>
    <property type="match status" value="1"/>
</dbReference>
<evidence type="ECO:0000256" key="2">
    <source>
        <dbReference type="ARBA" id="ARBA00023125"/>
    </source>
</evidence>
<protein>
    <submittedName>
        <fullName evidence="7">TetR/AcrR family transcriptional regulator</fullName>
    </submittedName>
</protein>
<reference evidence="8" key="1">
    <citation type="journal article" date="2019" name="Int. J. Syst. Evol. Microbiol.">
        <title>The Global Catalogue of Microorganisms (GCM) 10K type strain sequencing project: providing services to taxonomists for standard genome sequencing and annotation.</title>
        <authorList>
            <consortium name="The Broad Institute Genomics Platform"/>
            <consortium name="The Broad Institute Genome Sequencing Center for Infectious Disease"/>
            <person name="Wu L."/>
            <person name="Ma J."/>
        </authorList>
    </citation>
    <scope>NUCLEOTIDE SEQUENCE [LARGE SCALE GENOMIC DNA]</scope>
    <source>
        <strain evidence="8">CCUG 50347</strain>
    </source>
</reference>
<dbReference type="PANTHER" id="PTHR30055:SF234">
    <property type="entry name" value="HTH-TYPE TRANSCRIPTIONAL REGULATOR BETI"/>
    <property type="match status" value="1"/>
</dbReference>
<organism evidence="7 8">
    <name type="scientific">Actinomycetospora chibensis</name>
    <dbReference type="NCBI Taxonomy" id="663606"/>
    <lineage>
        <taxon>Bacteria</taxon>
        <taxon>Bacillati</taxon>
        <taxon>Actinomycetota</taxon>
        <taxon>Actinomycetes</taxon>
        <taxon>Pseudonocardiales</taxon>
        <taxon>Pseudonocardiaceae</taxon>
        <taxon>Actinomycetospora</taxon>
    </lineage>
</organism>
<evidence type="ECO:0000259" key="6">
    <source>
        <dbReference type="PROSITE" id="PS50977"/>
    </source>
</evidence>
<keyword evidence="2 4" id="KW-0238">DNA-binding</keyword>
<evidence type="ECO:0000256" key="5">
    <source>
        <dbReference type="SAM" id="MobiDB-lite"/>
    </source>
</evidence>
<sequence>MNTADVNTADVNTADVNTADVNTADVNTADVNTASAPATDGRRRKGEERRRLLREATMRRIAEGGVAAVTQRTVAAEAGLTPSLVSYHYPTVDALLSATLAAVNDAYVAALERCAQHDDPLRALAGFVAACGADRGPAVAAEYELFLQAGRRPALRGEWERWTAALDALLLPLVPDPSRRLAAAAGVDGLFLRCWCDDRPWAIADVERVLRALVPPRTDAADLV</sequence>
<evidence type="ECO:0000256" key="3">
    <source>
        <dbReference type="ARBA" id="ARBA00023163"/>
    </source>
</evidence>
<evidence type="ECO:0000313" key="7">
    <source>
        <dbReference type="EMBL" id="MFC4832740.1"/>
    </source>
</evidence>
<evidence type="ECO:0000313" key="8">
    <source>
        <dbReference type="Proteomes" id="UP001595909"/>
    </source>
</evidence>
<accession>A0ABV9RG55</accession>
<feature type="compositionally biased region" description="Polar residues" evidence="5">
    <location>
        <begin position="27"/>
        <end position="36"/>
    </location>
</feature>
<evidence type="ECO:0000256" key="4">
    <source>
        <dbReference type="PROSITE-ProRule" id="PRU00335"/>
    </source>
</evidence>
<keyword evidence="8" id="KW-1185">Reference proteome</keyword>
<dbReference type="PROSITE" id="PS50977">
    <property type="entry name" value="HTH_TETR_2"/>
    <property type="match status" value="1"/>
</dbReference>
<dbReference type="SUPFAM" id="SSF46689">
    <property type="entry name" value="Homeodomain-like"/>
    <property type="match status" value="1"/>
</dbReference>
<dbReference type="Gene3D" id="1.10.357.10">
    <property type="entry name" value="Tetracycline Repressor, domain 2"/>
    <property type="match status" value="1"/>
</dbReference>
<dbReference type="InterPro" id="IPR001647">
    <property type="entry name" value="HTH_TetR"/>
</dbReference>
<dbReference type="InterPro" id="IPR009057">
    <property type="entry name" value="Homeodomain-like_sf"/>
</dbReference>
<dbReference type="Pfam" id="PF00440">
    <property type="entry name" value="TetR_N"/>
    <property type="match status" value="1"/>
</dbReference>
<feature type="region of interest" description="Disordered" evidence="5">
    <location>
        <begin position="27"/>
        <end position="49"/>
    </location>
</feature>
<proteinExistence type="predicted"/>
<dbReference type="EMBL" id="JBHSIM010000020">
    <property type="protein sequence ID" value="MFC4832740.1"/>
    <property type="molecule type" value="Genomic_DNA"/>
</dbReference>
<keyword evidence="1" id="KW-0805">Transcription regulation</keyword>
<name>A0ABV9RG55_9PSEU</name>
<dbReference type="InterPro" id="IPR050109">
    <property type="entry name" value="HTH-type_TetR-like_transc_reg"/>
</dbReference>
<evidence type="ECO:0000256" key="1">
    <source>
        <dbReference type="ARBA" id="ARBA00023015"/>
    </source>
</evidence>
<dbReference type="PANTHER" id="PTHR30055">
    <property type="entry name" value="HTH-TYPE TRANSCRIPTIONAL REGULATOR RUTR"/>
    <property type="match status" value="1"/>
</dbReference>
<gene>
    <name evidence="7" type="ORF">ACFPEL_09985</name>
</gene>
<comment type="caution">
    <text evidence="7">The sequence shown here is derived from an EMBL/GenBank/DDBJ whole genome shotgun (WGS) entry which is preliminary data.</text>
</comment>
<feature type="DNA-binding region" description="H-T-H motif" evidence="4">
    <location>
        <begin position="70"/>
        <end position="89"/>
    </location>
</feature>
<dbReference type="Proteomes" id="UP001595909">
    <property type="component" value="Unassembled WGS sequence"/>
</dbReference>
<feature type="domain" description="HTH tetR-type" evidence="6">
    <location>
        <begin position="47"/>
        <end position="107"/>
    </location>
</feature>